<dbReference type="Proteomes" id="UP000184268">
    <property type="component" value="Unassembled WGS sequence"/>
</dbReference>
<name>A0A1M5MNU4_9GAMM</name>
<keyword evidence="1" id="KW-0472">Membrane</keyword>
<sequence>MILCVFLPGMWVKHVMEKYGEPADRYREKGSGSELARHLLKHHGLENVKVEETPAGDHYDPVAKAVRLSPNNYAGYSLTAVTVAAHEVGHAIQDSRGESLFLARQKLVKTAIAGERLAGIMLMATPLILVLTRIPQAGAFTMVIGIGSMALSTLVHLITLPVEFDASYGKALPILKKGEYLYEGDLKHAEKILKAAALTYVAASLASLLNLGRWIAVLRR</sequence>
<evidence type="ECO:0008006" key="4">
    <source>
        <dbReference type="Google" id="ProtNLM"/>
    </source>
</evidence>
<evidence type="ECO:0000313" key="2">
    <source>
        <dbReference type="EMBL" id="SHG78978.1"/>
    </source>
</evidence>
<feature type="transmembrane region" description="Helical" evidence="1">
    <location>
        <begin position="197"/>
        <end position="216"/>
    </location>
</feature>
<feature type="transmembrane region" description="Helical" evidence="1">
    <location>
        <begin position="117"/>
        <end position="134"/>
    </location>
</feature>
<evidence type="ECO:0000313" key="3">
    <source>
        <dbReference type="Proteomes" id="UP000184268"/>
    </source>
</evidence>
<protein>
    <recommendedName>
        <fullName evidence="4">Zinc metallopeptidase</fullName>
    </recommendedName>
</protein>
<dbReference type="Pfam" id="PF04298">
    <property type="entry name" value="Zn_peptidase_2"/>
    <property type="match status" value="1"/>
</dbReference>
<dbReference type="InterPro" id="IPR007395">
    <property type="entry name" value="Zn_peptidase_2"/>
</dbReference>
<dbReference type="PANTHER" id="PTHR36434:SF1">
    <property type="entry name" value="MEMBRANE PROTEASE YUGP-RELATED"/>
    <property type="match status" value="1"/>
</dbReference>
<proteinExistence type="predicted"/>
<feature type="transmembrane region" description="Helical" evidence="1">
    <location>
        <begin position="140"/>
        <end position="160"/>
    </location>
</feature>
<dbReference type="EMBL" id="FQXG01000001">
    <property type="protein sequence ID" value="SHG78978.1"/>
    <property type="molecule type" value="Genomic_DNA"/>
</dbReference>
<reference evidence="2 3" key="1">
    <citation type="submission" date="2016-11" db="EMBL/GenBank/DDBJ databases">
        <authorList>
            <person name="Jaros S."/>
            <person name="Januszkiewicz K."/>
            <person name="Wedrychowicz H."/>
        </authorList>
    </citation>
    <scope>NUCLEOTIDE SEQUENCE [LARGE SCALE GENOMIC DNA]</scope>
    <source>
        <strain evidence="2 3">DSM 16917</strain>
    </source>
</reference>
<gene>
    <name evidence="2" type="ORF">SAMN02745129_0717</name>
</gene>
<organism evidence="2 3">
    <name type="scientific">Ferrimonas marina</name>
    <dbReference type="NCBI Taxonomy" id="299255"/>
    <lineage>
        <taxon>Bacteria</taxon>
        <taxon>Pseudomonadati</taxon>
        <taxon>Pseudomonadota</taxon>
        <taxon>Gammaproteobacteria</taxon>
        <taxon>Alteromonadales</taxon>
        <taxon>Ferrimonadaceae</taxon>
        <taxon>Ferrimonas</taxon>
    </lineage>
</organism>
<dbReference type="AlphaFoldDB" id="A0A1M5MNU4"/>
<keyword evidence="3" id="KW-1185">Reference proteome</keyword>
<accession>A0A1M5MNU4</accession>
<keyword evidence="1" id="KW-1133">Transmembrane helix</keyword>
<keyword evidence="1" id="KW-0812">Transmembrane</keyword>
<dbReference type="PANTHER" id="PTHR36434">
    <property type="entry name" value="MEMBRANE PROTEASE YUGP-RELATED"/>
    <property type="match status" value="1"/>
</dbReference>
<evidence type="ECO:0000256" key="1">
    <source>
        <dbReference type="SAM" id="Phobius"/>
    </source>
</evidence>